<feature type="region of interest" description="Disordered" evidence="1">
    <location>
        <begin position="156"/>
        <end position="225"/>
    </location>
</feature>
<organism evidence="3 4">
    <name type="scientific">Collinsella ihumii</name>
    <dbReference type="NCBI Taxonomy" id="1720204"/>
    <lineage>
        <taxon>Bacteria</taxon>
        <taxon>Bacillati</taxon>
        <taxon>Actinomycetota</taxon>
        <taxon>Coriobacteriia</taxon>
        <taxon>Coriobacteriales</taxon>
        <taxon>Coriobacteriaceae</taxon>
        <taxon>Collinsella</taxon>
    </lineage>
</organism>
<dbReference type="EMBL" id="JAUEIR010000011">
    <property type="protein sequence ID" value="MDN0070249.1"/>
    <property type="molecule type" value="Genomic_DNA"/>
</dbReference>
<feature type="compositionally biased region" description="Gly residues" evidence="1">
    <location>
        <begin position="177"/>
        <end position="186"/>
    </location>
</feature>
<dbReference type="Pfam" id="PF05598">
    <property type="entry name" value="DUF772"/>
    <property type="match status" value="1"/>
</dbReference>
<dbReference type="AlphaFoldDB" id="A0AAW7JSA4"/>
<comment type="caution">
    <text evidence="3">The sequence shown here is derived from an EMBL/GenBank/DDBJ whole genome shotgun (WGS) entry which is preliminary data.</text>
</comment>
<evidence type="ECO:0000256" key="1">
    <source>
        <dbReference type="SAM" id="MobiDB-lite"/>
    </source>
</evidence>
<feature type="compositionally biased region" description="Basic residues" evidence="1">
    <location>
        <begin position="156"/>
        <end position="167"/>
    </location>
</feature>
<accession>A0AAW7JSA4</accession>
<reference evidence="3" key="2">
    <citation type="submission" date="2023-08" db="EMBL/GenBank/DDBJ databases">
        <title>Identification and characterization of horizontal gene transfer across gut microbiota members of farm animals based on homology search.</title>
        <authorList>
            <person name="Schwarzerova J."/>
            <person name="Nykrynova M."/>
            <person name="Jureckova K."/>
            <person name="Cejkova D."/>
            <person name="Rychlik I."/>
        </authorList>
    </citation>
    <scope>NUCLEOTIDE SEQUENCE</scope>
    <source>
        <strain evidence="3">15_COKtk</strain>
    </source>
</reference>
<evidence type="ECO:0000259" key="2">
    <source>
        <dbReference type="Pfam" id="PF05598"/>
    </source>
</evidence>
<gene>
    <name evidence="3" type="ORF">QVN40_11145</name>
</gene>
<evidence type="ECO:0000313" key="4">
    <source>
        <dbReference type="Proteomes" id="UP001168505"/>
    </source>
</evidence>
<feature type="region of interest" description="Disordered" evidence="1">
    <location>
        <begin position="1"/>
        <end position="24"/>
    </location>
</feature>
<protein>
    <submittedName>
        <fullName evidence="3">Transposase</fullName>
    </submittedName>
</protein>
<feature type="domain" description="Transposase InsH N-terminal" evidence="2">
    <location>
        <begin position="23"/>
        <end position="110"/>
    </location>
</feature>
<dbReference type="PANTHER" id="PTHR33408">
    <property type="entry name" value="TRANSPOSASE"/>
    <property type="match status" value="1"/>
</dbReference>
<dbReference type="Proteomes" id="UP001168505">
    <property type="component" value="Unassembled WGS sequence"/>
</dbReference>
<dbReference type="RefSeq" id="WP_289820205.1">
    <property type="nucleotide sequence ID" value="NZ_JAUEIM010000004.1"/>
</dbReference>
<reference evidence="3" key="1">
    <citation type="submission" date="2023-06" db="EMBL/GenBank/DDBJ databases">
        <authorList>
            <person name="Zeman M."/>
            <person name="Kubasova T."/>
            <person name="Jahodarova E."/>
            <person name="Nykrynova M."/>
            <person name="Rychlik I."/>
        </authorList>
    </citation>
    <scope>NUCLEOTIDE SEQUENCE</scope>
    <source>
        <strain evidence="3">15_COKtk</strain>
    </source>
</reference>
<evidence type="ECO:0000313" key="3">
    <source>
        <dbReference type="EMBL" id="MDN0070249.1"/>
    </source>
</evidence>
<sequence>MPGPRFRPCRQRQPMPLPPDVSDPIPANAMVRLVDAAVGRMDRRLPGSPCPGGGAPAHDPAMMPKVVLFRCAGGICSSRKIAAATRENINPMQLTGMEPLGHSTVNGFRTERARPIFEEVFAEVVAVLAEAGRIALETCFLDGAKVGADANRFSFTRRKPTLRHRDRPQHTQDVPGGPQGGPGAGGIAPPRPSSRMAAASQGTAAARPGEPGRAAFTGLSSGNDF</sequence>
<dbReference type="InterPro" id="IPR008490">
    <property type="entry name" value="Transposase_InsH_N"/>
</dbReference>
<feature type="compositionally biased region" description="Low complexity" evidence="1">
    <location>
        <begin position="193"/>
        <end position="215"/>
    </location>
</feature>
<name>A0AAW7JSA4_9ACTN</name>
<proteinExistence type="predicted"/>